<evidence type="ECO:0000313" key="5">
    <source>
        <dbReference type="Proteomes" id="UP000189229"/>
    </source>
</evidence>
<dbReference type="AlphaFoldDB" id="A0A1V3WGT4"/>
<sequence length="40" mass="4168">MRRAHRSSAPSTATDVVVVITAQSMLILPISTLCGIGVTN</sequence>
<evidence type="ECO:0000313" key="2">
    <source>
        <dbReference type="EMBL" id="OOK65646.1"/>
    </source>
</evidence>
<evidence type="ECO:0000313" key="4">
    <source>
        <dbReference type="Proteomes" id="UP000188532"/>
    </source>
</evidence>
<evidence type="ECO:0000256" key="1">
    <source>
        <dbReference type="SAM" id="Phobius"/>
    </source>
</evidence>
<dbReference type="Proteomes" id="UP000188532">
    <property type="component" value="Unassembled WGS sequence"/>
</dbReference>
<protein>
    <submittedName>
        <fullName evidence="2">Uncharacterized protein</fullName>
    </submittedName>
</protein>
<gene>
    <name evidence="3" type="ORF">BZL29_7339</name>
    <name evidence="2" type="ORF">BZL30_8801</name>
</gene>
<accession>A0A1V3WGT4</accession>
<dbReference type="EMBL" id="MVBN01000009">
    <property type="protein sequence ID" value="OOK67096.1"/>
    <property type="molecule type" value="Genomic_DNA"/>
</dbReference>
<keyword evidence="1" id="KW-0812">Transmembrane</keyword>
<keyword evidence="1" id="KW-1133">Transmembrane helix</keyword>
<comment type="caution">
    <text evidence="2">The sequence shown here is derived from an EMBL/GenBank/DDBJ whole genome shotgun (WGS) entry which is preliminary data.</text>
</comment>
<organism evidence="2 5">
    <name type="scientific">Mycobacterium kansasii</name>
    <dbReference type="NCBI Taxonomy" id="1768"/>
    <lineage>
        <taxon>Bacteria</taxon>
        <taxon>Bacillati</taxon>
        <taxon>Actinomycetota</taxon>
        <taxon>Actinomycetes</taxon>
        <taxon>Mycobacteriales</taxon>
        <taxon>Mycobacteriaceae</taxon>
        <taxon>Mycobacterium</taxon>
    </lineage>
</organism>
<dbReference type="Proteomes" id="UP000189229">
    <property type="component" value="Unassembled WGS sequence"/>
</dbReference>
<feature type="transmembrane region" description="Helical" evidence="1">
    <location>
        <begin position="12"/>
        <end position="38"/>
    </location>
</feature>
<name>A0A1V3WGT4_MYCKA</name>
<dbReference type="EMBL" id="MVBM01000010">
    <property type="protein sequence ID" value="OOK65646.1"/>
    <property type="molecule type" value="Genomic_DNA"/>
</dbReference>
<proteinExistence type="predicted"/>
<reference evidence="4 5" key="1">
    <citation type="submission" date="2017-02" db="EMBL/GenBank/DDBJ databases">
        <title>Complete genome sequences of Mycobacterium kansasii strains isolated from rhesus macaques.</title>
        <authorList>
            <person name="Panda A."/>
            <person name="Nagaraj S."/>
            <person name="Zhao X."/>
            <person name="Tettelin H."/>
            <person name="Detolla L.J."/>
        </authorList>
    </citation>
    <scope>NUCLEOTIDE SEQUENCE [LARGE SCALE GENOMIC DNA]</scope>
    <source>
        <strain evidence="3 4">11-3469</strain>
        <strain evidence="2 5">11-3813</strain>
    </source>
</reference>
<keyword evidence="1" id="KW-0472">Membrane</keyword>
<evidence type="ECO:0000313" key="3">
    <source>
        <dbReference type="EMBL" id="OOK67096.1"/>
    </source>
</evidence>